<keyword evidence="5" id="KW-1185">Reference proteome</keyword>
<evidence type="ECO:0000313" key="5">
    <source>
        <dbReference type="Proteomes" id="UP000770717"/>
    </source>
</evidence>
<name>A0A8J6F9C4_ELECQ</name>
<evidence type="ECO:0000313" key="4">
    <source>
        <dbReference type="EMBL" id="KAG9483917.1"/>
    </source>
</evidence>
<comment type="caution">
    <text evidence="4">The sequence shown here is derived from an EMBL/GenBank/DDBJ whole genome shotgun (WGS) entry which is preliminary data.</text>
</comment>
<accession>A0A8J6F9C4</accession>
<reference evidence="4" key="1">
    <citation type="thesis" date="2020" institute="ProQuest LLC" country="789 East Eisenhower Parkway, Ann Arbor, MI, USA">
        <title>Comparative Genomics and Chromosome Evolution.</title>
        <authorList>
            <person name="Mudd A.B."/>
        </authorList>
    </citation>
    <scope>NUCLEOTIDE SEQUENCE</scope>
    <source>
        <strain evidence="4">HN-11 Male</strain>
        <tissue evidence="4">Kidney and liver</tissue>
    </source>
</reference>
<dbReference type="OrthoDB" id="551431at2759"/>
<dbReference type="EMBL" id="WNTK01000005">
    <property type="protein sequence ID" value="KAG9483917.1"/>
    <property type="molecule type" value="Genomic_DNA"/>
</dbReference>
<comment type="similarity">
    <text evidence="1">Belongs to the FMC1 family.</text>
</comment>
<dbReference type="Proteomes" id="UP000770717">
    <property type="component" value="Unassembled WGS sequence"/>
</dbReference>
<evidence type="ECO:0000256" key="1">
    <source>
        <dbReference type="ARBA" id="ARBA00009058"/>
    </source>
</evidence>
<proteinExistence type="inferred from homology"/>
<dbReference type="PANTHER" id="PTHR31716:SF1">
    <property type="entry name" value="PROTEIN FMC1 HOMOLOG"/>
    <property type="match status" value="1"/>
</dbReference>
<protein>
    <recommendedName>
        <fullName evidence="2">Protein FMC1 homolog</fullName>
    </recommendedName>
</protein>
<dbReference type="GO" id="GO:0005739">
    <property type="term" value="C:mitochondrion"/>
    <property type="evidence" value="ECO:0007669"/>
    <property type="project" value="TreeGrafter"/>
</dbReference>
<evidence type="ECO:0000256" key="2">
    <source>
        <dbReference type="ARBA" id="ARBA00013846"/>
    </source>
</evidence>
<dbReference type="InterPro" id="IPR037667">
    <property type="entry name" value="FMC1_homologue"/>
</dbReference>
<dbReference type="PANTHER" id="PTHR31716">
    <property type="entry name" value="PROTEIN FMC1 HOMOLOG"/>
    <property type="match status" value="1"/>
</dbReference>
<evidence type="ECO:0000256" key="3">
    <source>
        <dbReference type="ARBA" id="ARBA00045742"/>
    </source>
</evidence>
<dbReference type="AlphaFoldDB" id="A0A8J6F9C4"/>
<comment type="function">
    <text evidence="3">Plays a role in the assembly/stability of the mitochondrial membrane ATP synthase (F(1)F(0) ATP synthase or Complex V).</text>
</comment>
<dbReference type="CDD" id="cd20271">
    <property type="entry name" value="Complex1_LYR_FMC1"/>
    <property type="match status" value="1"/>
</dbReference>
<gene>
    <name evidence="4" type="ORF">GDO78_009696</name>
</gene>
<sequence>MASLGSPLHTFRSLLRMFRHDCGVDRYRKMIACGFIREQFRKHQVTSEKLCSAHQELHYQASTYLCLLQSIRNHLIFHEEYHGKGERSVEQVAGLVGFKTPQQPGGKGWES</sequence>
<organism evidence="4 5">
    <name type="scientific">Eleutherodactylus coqui</name>
    <name type="common">Puerto Rican coqui</name>
    <dbReference type="NCBI Taxonomy" id="57060"/>
    <lineage>
        <taxon>Eukaryota</taxon>
        <taxon>Metazoa</taxon>
        <taxon>Chordata</taxon>
        <taxon>Craniata</taxon>
        <taxon>Vertebrata</taxon>
        <taxon>Euteleostomi</taxon>
        <taxon>Amphibia</taxon>
        <taxon>Batrachia</taxon>
        <taxon>Anura</taxon>
        <taxon>Neobatrachia</taxon>
        <taxon>Hyloidea</taxon>
        <taxon>Eleutherodactylidae</taxon>
        <taxon>Eleutherodactylinae</taxon>
        <taxon>Eleutherodactylus</taxon>
        <taxon>Eleutherodactylus</taxon>
    </lineage>
</organism>